<feature type="transmembrane region" description="Helical" evidence="1">
    <location>
        <begin position="237"/>
        <end position="257"/>
    </location>
</feature>
<name>A0A3E1KBF4_9GAMM</name>
<protein>
    <recommendedName>
        <fullName evidence="2">B box-type domain-containing protein</fullName>
    </recommendedName>
</protein>
<reference evidence="3 4" key="1">
    <citation type="submission" date="2018-08" db="EMBL/GenBank/DDBJ databases">
        <title>Wenzhouxiangella salilacus sp. nov., a novel bacterium isolated from a saline lake in Xinjiang Province, China.</title>
        <authorList>
            <person name="Han S."/>
        </authorList>
    </citation>
    <scope>NUCLEOTIDE SEQUENCE [LARGE SCALE GENOMIC DNA]</scope>
    <source>
        <strain evidence="3 4">XDB06</strain>
    </source>
</reference>
<organism evidence="3 4">
    <name type="scientific">Wenzhouxiangella sediminis</name>
    <dbReference type="NCBI Taxonomy" id="1792836"/>
    <lineage>
        <taxon>Bacteria</taxon>
        <taxon>Pseudomonadati</taxon>
        <taxon>Pseudomonadota</taxon>
        <taxon>Gammaproteobacteria</taxon>
        <taxon>Chromatiales</taxon>
        <taxon>Wenzhouxiangellaceae</taxon>
        <taxon>Wenzhouxiangella</taxon>
    </lineage>
</organism>
<gene>
    <name evidence="3" type="ORF">DZC52_02845</name>
</gene>
<dbReference type="SUPFAM" id="SSF57845">
    <property type="entry name" value="B-box zinc-binding domain"/>
    <property type="match status" value="1"/>
</dbReference>
<feature type="transmembrane region" description="Helical" evidence="1">
    <location>
        <begin position="211"/>
        <end position="231"/>
    </location>
</feature>
<comment type="caution">
    <text evidence="3">The sequence shown here is derived from an EMBL/GenBank/DDBJ whole genome shotgun (WGS) entry which is preliminary data.</text>
</comment>
<sequence>MKHPKPSSCRFHAQSPTRWFCNDCSLPLCTSCKPYAEQLPLQVDCPLCGQAMVELQPDAENATSFRDSLKAGAAVPGLLVAACTALVGAAGFTSIAGLLLALPLATLLLAMMITLAQRAGEGRSNAPTLAELIDIDQLEYSLHLLPLGLPHAGILLLGAASGSAALLFTAALLVAILLPLSLMAAVSQETPRASIDPRELTRVARITREHYVPVALGAAGLTILAASTLHFSAAPPLVSATVAFITTWFALAASFRLGAILRTHRRMLDYPAGVAPIDRPRRPDAAVYEPAMMAADSESLLREKRTHDARLLLGRALTRFPDDARLNEQFDRLVAETARPREFRSHLERRMQRLFRSGSTAAATALWQRYSPQLENWVPRVSETRYRLALELDEAGDHQTAFRLLIGLSPNDSRFRHVAEAWMEAARILEQRLDDPARAAELRRIVRERYPEKARKWDRHWLHDSRAVSSPTGTRQARAASA</sequence>
<feature type="transmembrane region" description="Helical" evidence="1">
    <location>
        <begin position="140"/>
        <end position="160"/>
    </location>
</feature>
<evidence type="ECO:0000259" key="2">
    <source>
        <dbReference type="PROSITE" id="PS50119"/>
    </source>
</evidence>
<dbReference type="AlphaFoldDB" id="A0A3E1KBF4"/>
<dbReference type="OrthoDB" id="5698243at2"/>
<feature type="transmembrane region" description="Helical" evidence="1">
    <location>
        <begin position="73"/>
        <end position="92"/>
    </location>
</feature>
<evidence type="ECO:0000313" key="4">
    <source>
        <dbReference type="Proteomes" id="UP000260351"/>
    </source>
</evidence>
<dbReference type="GO" id="GO:0008270">
    <property type="term" value="F:zinc ion binding"/>
    <property type="evidence" value="ECO:0007669"/>
    <property type="project" value="InterPro"/>
</dbReference>
<feature type="domain" description="B box-type" evidence="2">
    <location>
        <begin position="4"/>
        <end position="32"/>
    </location>
</feature>
<feature type="transmembrane region" description="Helical" evidence="1">
    <location>
        <begin position="166"/>
        <end position="186"/>
    </location>
</feature>
<proteinExistence type="predicted"/>
<dbReference type="Pfam" id="PF00643">
    <property type="entry name" value="zf-B_box"/>
    <property type="match status" value="1"/>
</dbReference>
<evidence type="ECO:0000256" key="1">
    <source>
        <dbReference type="SAM" id="Phobius"/>
    </source>
</evidence>
<keyword evidence="4" id="KW-1185">Reference proteome</keyword>
<keyword evidence="1" id="KW-0812">Transmembrane</keyword>
<dbReference type="PROSITE" id="PS50119">
    <property type="entry name" value="ZF_BBOX"/>
    <property type="match status" value="1"/>
</dbReference>
<accession>A0A3E1KBF4</accession>
<evidence type="ECO:0000313" key="3">
    <source>
        <dbReference type="EMBL" id="RFF31945.1"/>
    </source>
</evidence>
<dbReference type="InterPro" id="IPR000315">
    <property type="entry name" value="Znf_B-box"/>
</dbReference>
<keyword evidence="1" id="KW-1133">Transmembrane helix</keyword>
<keyword evidence="1" id="KW-0472">Membrane</keyword>
<dbReference type="EMBL" id="QUZK01000014">
    <property type="protein sequence ID" value="RFF31945.1"/>
    <property type="molecule type" value="Genomic_DNA"/>
</dbReference>
<feature type="transmembrane region" description="Helical" evidence="1">
    <location>
        <begin position="98"/>
        <end position="119"/>
    </location>
</feature>
<dbReference type="Proteomes" id="UP000260351">
    <property type="component" value="Unassembled WGS sequence"/>
</dbReference>
<dbReference type="RefSeq" id="WP_116649603.1">
    <property type="nucleotide sequence ID" value="NZ_QUZK01000014.1"/>
</dbReference>